<feature type="binding site" evidence="19">
    <location>
        <position position="222"/>
    </location>
    <ligand>
        <name>Cu cation</name>
        <dbReference type="ChEBI" id="CHEBI:23378"/>
        <label>B</label>
    </ligand>
</feature>
<comment type="similarity">
    <text evidence="4 20">Belongs to the heme-copper respiratory oxidase family.</text>
</comment>
<dbReference type="GO" id="GO:0046872">
    <property type="term" value="F:metal ion binding"/>
    <property type="evidence" value="ECO:0007669"/>
    <property type="project" value="UniProtKB-KW"/>
</dbReference>
<keyword evidence="7" id="KW-1003">Cell membrane</keyword>
<evidence type="ECO:0000256" key="12">
    <source>
        <dbReference type="ARBA" id="ARBA00022967"/>
    </source>
</evidence>
<feature type="binding site" description="axial binding residue" evidence="19">
    <location>
        <position position="73"/>
    </location>
    <ligand>
        <name>heme b</name>
        <dbReference type="ChEBI" id="CHEBI:60344"/>
        <label>1; low-spin</label>
    </ligand>
    <ligandPart>
        <name>Fe</name>
        <dbReference type="ChEBI" id="CHEBI:18248"/>
    </ligandPart>
</feature>
<keyword evidence="16" id="KW-0186">Copper</keyword>
<dbReference type="Proteomes" id="UP000006512">
    <property type="component" value="Unassembled WGS sequence"/>
</dbReference>
<gene>
    <name evidence="23" type="primary">ccoN</name>
    <name evidence="23" type="ORF">ABI_44580</name>
</gene>
<keyword evidence="24" id="KW-1185">Reference proteome</keyword>
<comment type="cofactor">
    <cofactor evidence="19">
        <name>heme</name>
        <dbReference type="ChEBI" id="CHEBI:30413"/>
    </cofactor>
    <text evidence="19">Binds 2 heme groups per subunit, denoted as high- and low-spin.</text>
</comment>
<organism evidence="23 24">
    <name type="scientific">Asticcacaulis biprosthecium C19</name>
    <dbReference type="NCBI Taxonomy" id="715226"/>
    <lineage>
        <taxon>Bacteria</taxon>
        <taxon>Pseudomonadati</taxon>
        <taxon>Pseudomonadota</taxon>
        <taxon>Alphaproteobacteria</taxon>
        <taxon>Caulobacterales</taxon>
        <taxon>Caulobacteraceae</taxon>
        <taxon>Asticcacaulis</taxon>
    </lineage>
</organism>
<feature type="transmembrane region" description="Helical" evidence="21">
    <location>
        <begin position="141"/>
        <end position="160"/>
    </location>
</feature>
<evidence type="ECO:0000256" key="16">
    <source>
        <dbReference type="ARBA" id="ARBA00023008"/>
    </source>
</evidence>
<evidence type="ECO:0000256" key="14">
    <source>
        <dbReference type="ARBA" id="ARBA00022989"/>
    </source>
</evidence>
<accession>F4QTG1</accession>
<dbReference type="CDD" id="cd01661">
    <property type="entry name" value="cbb3_Oxidase_I"/>
    <property type="match status" value="1"/>
</dbReference>
<dbReference type="InterPro" id="IPR023615">
    <property type="entry name" value="Cyt_c_Oxase_su1_BS"/>
</dbReference>
<keyword evidence="17 21" id="KW-0472">Membrane</keyword>
<dbReference type="EC" id="7.1.1.9" evidence="5"/>
<keyword evidence="8 19" id="KW-0349">Heme</keyword>
<keyword evidence="15 19" id="KW-0408">Iron</keyword>
<comment type="catalytic activity">
    <reaction evidence="18">
        <text>4 Fe(II)-[cytochrome c] + O2 + 8 H(+)(in) = 4 Fe(III)-[cytochrome c] + 2 H2O + 4 H(+)(out)</text>
        <dbReference type="Rhea" id="RHEA:11436"/>
        <dbReference type="Rhea" id="RHEA-COMP:10350"/>
        <dbReference type="Rhea" id="RHEA-COMP:14399"/>
        <dbReference type="ChEBI" id="CHEBI:15377"/>
        <dbReference type="ChEBI" id="CHEBI:15378"/>
        <dbReference type="ChEBI" id="CHEBI:15379"/>
        <dbReference type="ChEBI" id="CHEBI:29033"/>
        <dbReference type="ChEBI" id="CHEBI:29034"/>
        <dbReference type="EC" id="7.1.1.9"/>
    </reaction>
</comment>
<feature type="binding site" evidence="19">
    <location>
        <position position="273"/>
    </location>
    <ligand>
        <name>Cu cation</name>
        <dbReference type="ChEBI" id="CHEBI:23378"/>
        <label>B</label>
    </ligand>
</feature>
<dbReference type="InterPro" id="IPR036927">
    <property type="entry name" value="Cyt_c_oxase-like_su1_sf"/>
</dbReference>
<keyword evidence="23" id="KW-0560">Oxidoreductase</keyword>
<feature type="transmembrane region" description="Helical" evidence="21">
    <location>
        <begin position="361"/>
        <end position="381"/>
    </location>
</feature>
<dbReference type="PROSITE" id="PS00077">
    <property type="entry name" value="COX1_CUB"/>
    <property type="match status" value="1"/>
</dbReference>
<evidence type="ECO:0000313" key="23">
    <source>
        <dbReference type="EMBL" id="EGF90031.1"/>
    </source>
</evidence>
<dbReference type="GO" id="GO:0016491">
    <property type="term" value="F:oxidoreductase activity"/>
    <property type="evidence" value="ECO:0007669"/>
    <property type="project" value="UniProtKB-KW"/>
</dbReference>
<feature type="binding site" description="axial binding residue" evidence="19">
    <location>
        <position position="362"/>
    </location>
    <ligand>
        <name>heme b</name>
        <dbReference type="ChEBI" id="CHEBI:60344"/>
        <label>1; low-spin</label>
    </ligand>
    <ligandPart>
        <name>Fe</name>
        <dbReference type="ChEBI" id="CHEBI:18248"/>
    </ligandPart>
</feature>
<dbReference type="PROSITE" id="PS50855">
    <property type="entry name" value="COX1"/>
    <property type="match status" value="1"/>
</dbReference>
<evidence type="ECO:0000256" key="7">
    <source>
        <dbReference type="ARBA" id="ARBA00022475"/>
    </source>
</evidence>
<keyword evidence="11 19" id="KW-0479">Metal-binding</keyword>
<dbReference type="GO" id="GO:0005886">
    <property type="term" value="C:plasma membrane"/>
    <property type="evidence" value="ECO:0007669"/>
    <property type="project" value="UniProtKB-SubCell"/>
</dbReference>
<dbReference type="InterPro" id="IPR004677">
    <property type="entry name" value="Cyt_c_oxidase_cbb3_su1"/>
</dbReference>
<reference evidence="24" key="1">
    <citation type="submission" date="2011-03" db="EMBL/GenBank/DDBJ databases">
        <title>Draft genome sequence of Brevundimonas diminuta.</title>
        <authorList>
            <person name="Brown P.J.B."/>
            <person name="Buechlein A."/>
            <person name="Hemmerich C."/>
            <person name="Brun Y.V."/>
        </authorList>
    </citation>
    <scope>NUCLEOTIDE SEQUENCE [LARGE SCALE GENOMIC DNA]</scope>
    <source>
        <strain evidence="24">C19</strain>
    </source>
</reference>
<evidence type="ECO:0000256" key="10">
    <source>
        <dbReference type="ARBA" id="ARBA00022692"/>
    </source>
</evidence>
<evidence type="ECO:0000256" key="11">
    <source>
        <dbReference type="ARBA" id="ARBA00022723"/>
    </source>
</evidence>
<evidence type="ECO:0000256" key="9">
    <source>
        <dbReference type="ARBA" id="ARBA00022660"/>
    </source>
</evidence>
<feature type="transmembrane region" description="Helical" evidence="21">
    <location>
        <begin position="401"/>
        <end position="428"/>
    </location>
</feature>
<comment type="cofactor">
    <cofactor evidence="1">
        <name>heme b</name>
        <dbReference type="ChEBI" id="CHEBI:60344"/>
    </cofactor>
</comment>
<evidence type="ECO:0000256" key="3">
    <source>
        <dbReference type="ARBA" id="ARBA00004673"/>
    </source>
</evidence>
<dbReference type="Pfam" id="PF00115">
    <property type="entry name" value="COX1"/>
    <property type="match status" value="1"/>
</dbReference>
<dbReference type="InterPro" id="IPR000883">
    <property type="entry name" value="Cyt_C_Oxase_1"/>
</dbReference>
<comment type="subcellular location">
    <subcellularLocation>
        <location evidence="2">Cell membrane</location>
        <topology evidence="2">Multi-pass membrane protein</topology>
    </subcellularLocation>
</comment>
<dbReference type="GO" id="GO:0004129">
    <property type="term" value="F:cytochrome-c oxidase activity"/>
    <property type="evidence" value="ECO:0007669"/>
    <property type="project" value="UniProtKB-EC"/>
</dbReference>
<keyword evidence="10 20" id="KW-0812">Transmembrane</keyword>
<evidence type="ECO:0000313" key="24">
    <source>
        <dbReference type="Proteomes" id="UP000006512"/>
    </source>
</evidence>
<evidence type="ECO:0000256" key="4">
    <source>
        <dbReference type="ARBA" id="ARBA00009578"/>
    </source>
</evidence>
<evidence type="ECO:0000256" key="1">
    <source>
        <dbReference type="ARBA" id="ARBA00001970"/>
    </source>
</evidence>
<dbReference type="PANTHER" id="PTHR10422:SF29">
    <property type="entry name" value="CYTOCHROME C OXIDASE SUBUNIT 1 HOMOLOG, BACTEROID"/>
    <property type="match status" value="1"/>
</dbReference>
<proteinExistence type="inferred from homology"/>
<feature type="transmembrane region" description="Helical" evidence="21">
    <location>
        <begin position="289"/>
        <end position="309"/>
    </location>
</feature>
<name>F4QTG1_9CAUL</name>
<feature type="transmembrane region" description="Helical" evidence="21">
    <location>
        <begin position="75"/>
        <end position="94"/>
    </location>
</feature>
<feature type="transmembrane region" description="Helical" evidence="21">
    <location>
        <begin position="448"/>
        <end position="471"/>
    </location>
</feature>
<evidence type="ECO:0000256" key="6">
    <source>
        <dbReference type="ARBA" id="ARBA00022448"/>
    </source>
</evidence>
<dbReference type="HOGENOM" id="CLU_017702_3_4_5"/>
<feature type="transmembrane region" description="Helical" evidence="21">
    <location>
        <begin position="106"/>
        <end position="129"/>
    </location>
</feature>
<evidence type="ECO:0000256" key="18">
    <source>
        <dbReference type="ARBA" id="ARBA00047816"/>
    </source>
</evidence>
<protein>
    <recommendedName>
        <fullName evidence="5">cytochrome-c oxidase</fullName>
        <ecNumber evidence="5">7.1.1.9</ecNumber>
    </recommendedName>
</protein>
<keyword evidence="12" id="KW-1278">Translocase</keyword>
<evidence type="ECO:0000256" key="21">
    <source>
        <dbReference type="SAM" id="Phobius"/>
    </source>
</evidence>
<sequence length="493" mass="56063">MSTVQPTAGTDFPAPVAAAPPRYDETILKYFTIAAMFWAIAGFAVGVLLALQMAFPAFNLEPYLTFGRVRPLHTSAVIFAFGGNILFATSYHVVQRTCQTRLFSTKMAWFHFWGYQAFILMAGLGYLFGVTQGKEYAEPEWYADLWLTVVWVVYLVNYLMTLTRRKEKHIYVANWFFLSFIVTVAILHLCNNVSLPVSFVGVKSYSLWAGVQSALIQWWYGHNAVGFFLTAGFLGMMYYYVPKQADRPVYSYRLSIIHFWSLIFIYIWAGPHHLLYTSLPDWAQTLGMTFSIMLWMPSWGGMINGVMTLSGAWHKLRDDPILQFMIIALAFYGMSTFEGPLMSIKTVNALSHYTNWTVGHVHAGALGWVAYISFGAIYYLVPHLWKKPAMFSKGLISVHLWISTVGIVLYITSMWVAGIMQGLMWRAYDEMGFLTYSFVEVVQAMHPYYIIRALGGLLFLTGGLIMVWNIWRTINEPKPRVARPAKPTLAAAE</sequence>
<dbReference type="OrthoDB" id="9806838at2"/>
<dbReference type="STRING" id="715226.ABI_44580"/>
<dbReference type="GO" id="GO:0015990">
    <property type="term" value="P:electron transport coupled proton transport"/>
    <property type="evidence" value="ECO:0007669"/>
    <property type="project" value="TreeGrafter"/>
</dbReference>
<keyword evidence="9 20" id="KW-0679">Respiratory chain</keyword>
<dbReference type="Gene3D" id="1.20.210.10">
    <property type="entry name" value="Cytochrome c oxidase-like, subunit I domain"/>
    <property type="match status" value="1"/>
</dbReference>
<dbReference type="EMBL" id="GL883080">
    <property type="protein sequence ID" value="EGF90031.1"/>
    <property type="molecule type" value="Genomic_DNA"/>
</dbReference>
<feature type="transmembrane region" description="Helical" evidence="21">
    <location>
        <begin position="172"/>
        <end position="199"/>
    </location>
</feature>
<dbReference type="GO" id="GO:0020037">
    <property type="term" value="F:heme binding"/>
    <property type="evidence" value="ECO:0007669"/>
    <property type="project" value="InterPro"/>
</dbReference>
<comment type="pathway">
    <text evidence="3">Energy metabolism; oxidative phosphorylation.</text>
</comment>
<evidence type="ECO:0000256" key="13">
    <source>
        <dbReference type="ARBA" id="ARBA00022982"/>
    </source>
</evidence>
<comment type="cofactor">
    <cofactor evidence="19">
        <name>Cu(2+)</name>
        <dbReference type="ChEBI" id="CHEBI:29036"/>
    </cofactor>
    <text evidence="19">Binds 1 copper ion per subunit, denoted as copper B.</text>
</comment>
<dbReference type="AlphaFoldDB" id="F4QTG1"/>
<evidence type="ECO:0000256" key="5">
    <source>
        <dbReference type="ARBA" id="ARBA00012949"/>
    </source>
</evidence>
<dbReference type="RefSeq" id="WP_006275231.1">
    <property type="nucleotide sequence ID" value="NZ_GL883080.1"/>
</dbReference>
<feature type="transmembrane region" description="Helical" evidence="21">
    <location>
        <begin position="321"/>
        <end position="341"/>
    </location>
</feature>
<dbReference type="PANTHER" id="PTHR10422">
    <property type="entry name" value="CYTOCHROME C OXIDASE SUBUNIT 1"/>
    <property type="match status" value="1"/>
</dbReference>
<evidence type="ECO:0000256" key="20">
    <source>
        <dbReference type="RuleBase" id="RU000370"/>
    </source>
</evidence>
<feature type="binding site" evidence="19">
    <location>
        <position position="272"/>
    </location>
    <ligand>
        <name>Cu cation</name>
        <dbReference type="ChEBI" id="CHEBI:23378"/>
        <label>B</label>
    </ligand>
</feature>
<keyword evidence="13 20" id="KW-0249">Electron transport</keyword>
<dbReference type="InterPro" id="IPR023616">
    <property type="entry name" value="Cyt_c_oxase-like_su1_dom"/>
</dbReference>
<dbReference type="GO" id="GO:0006119">
    <property type="term" value="P:oxidative phosphorylation"/>
    <property type="evidence" value="ECO:0007669"/>
    <property type="project" value="UniProtKB-UniPathway"/>
</dbReference>
<evidence type="ECO:0000259" key="22">
    <source>
        <dbReference type="PROSITE" id="PS50855"/>
    </source>
</evidence>
<feature type="transmembrane region" description="Helical" evidence="21">
    <location>
        <begin position="219"/>
        <end position="240"/>
    </location>
</feature>
<keyword evidence="6 20" id="KW-0813">Transport</keyword>
<feature type="binding site" description="axial binding residue" evidence="19">
    <location>
        <position position="360"/>
    </location>
    <ligand>
        <name>heme b</name>
        <dbReference type="ChEBI" id="CHEBI:60344"/>
        <label>2; high-spin</label>
    </ligand>
    <ligandPart>
        <name>Fe</name>
        <dbReference type="ChEBI" id="CHEBI:18248"/>
    </ligandPart>
</feature>
<dbReference type="UniPathway" id="UPA00705"/>
<dbReference type="GO" id="GO:0022904">
    <property type="term" value="P:respiratory electron transport chain"/>
    <property type="evidence" value="ECO:0007669"/>
    <property type="project" value="TreeGrafter"/>
</dbReference>
<feature type="domain" description="Cytochrome oxidase subunit I profile" evidence="22">
    <location>
        <begin position="30"/>
        <end position="493"/>
    </location>
</feature>
<keyword evidence="14 21" id="KW-1133">Transmembrane helix</keyword>
<evidence type="ECO:0000256" key="8">
    <source>
        <dbReference type="ARBA" id="ARBA00022617"/>
    </source>
</evidence>
<evidence type="ECO:0000256" key="17">
    <source>
        <dbReference type="ARBA" id="ARBA00023136"/>
    </source>
</evidence>
<evidence type="ECO:0000256" key="2">
    <source>
        <dbReference type="ARBA" id="ARBA00004651"/>
    </source>
</evidence>
<dbReference type="NCBIfam" id="TIGR00780">
    <property type="entry name" value="ccoN"/>
    <property type="match status" value="1"/>
</dbReference>
<dbReference type="FunFam" id="1.20.210.10:FF:000005">
    <property type="entry name" value="Cytochrome c oxidase, cbb3-type, subunit I"/>
    <property type="match status" value="1"/>
</dbReference>
<feature type="transmembrane region" description="Helical" evidence="21">
    <location>
        <begin position="30"/>
        <end position="55"/>
    </location>
</feature>
<feature type="transmembrane region" description="Helical" evidence="21">
    <location>
        <begin position="252"/>
        <end position="269"/>
    </location>
</feature>
<dbReference type="SUPFAM" id="SSF81442">
    <property type="entry name" value="Cytochrome c oxidase subunit I-like"/>
    <property type="match status" value="1"/>
</dbReference>
<evidence type="ECO:0000256" key="15">
    <source>
        <dbReference type="ARBA" id="ARBA00023004"/>
    </source>
</evidence>
<evidence type="ECO:0000256" key="19">
    <source>
        <dbReference type="PIRSR" id="PIRSR604677-50"/>
    </source>
</evidence>
<dbReference type="eggNOG" id="COG3278">
    <property type="taxonomic scope" value="Bacteria"/>
</dbReference>